<feature type="compositionally biased region" description="Low complexity" evidence="1">
    <location>
        <begin position="353"/>
        <end position="363"/>
    </location>
</feature>
<reference evidence="6 7" key="1">
    <citation type="journal article" date="2018" name="Nat. Ecol. Evol.">
        <title>Shark genomes provide insights into elasmobranch evolution and the origin of vertebrates.</title>
        <authorList>
            <person name="Hara Y"/>
            <person name="Yamaguchi K"/>
            <person name="Onimaru K"/>
            <person name="Kadota M"/>
            <person name="Koyanagi M"/>
            <person name="Keeley SD"/>
            <person name="Tatsumi K"/>
            <person name="Tanaka K"/>
            <person name="Motone F"/>
            <person name="Kageyama Y"/>
            <person name="Nozu R"/>
            <person name="Adachi N"/>
            <person name="Nishimura O"/>
            <person name="Nakagawa R"/>
            <person name="Tanegashima C"/>
            <person name="Kiyatake I"/>
            <person name="Matsumoto R"/>
            <person name="Murakumo K"/>
            <person name="Nishida K"/>
            <person name="Terakita A"/>
            <person name="Kuratani S"/>
            <person name="Sato K"/>
            <person name="Hyodo S Kuraku.S."/>
        </authorList>
    </citation>
    <scope>NUCLEOTIDE SEQUENCE [LARGE SCALE GENOMIC DNA]</scope>
</reference>
<evidence type="ECO:0000256" key="2">
    <source>
        <dbReference type="SAM" id="Phobius"/>
    </source>
</evidence>
<feature type="compositionally biased region" description="Polar residues" evidence="1">
    <location>
        <begin position="375"/>
        <end position="385"/>
    </location>
</feature>
<sequence length="385" mass="43601">MAVVAGGRPWAFILTMATLQVLGEIPIPTNLQIHAYNLKYELKWDDVQRDNYSVSYTVQCKRICEAQVNHILNINTNVGNWSDVKGCKSINETQCDLTSKNIHFFGSYTFRLRAQQGNQTSAWLKSACFAPYKHNKIGPPSIQVDSNENTLNVYISDLQTENSKSIQKTYKDIKYRIIFWKKYLNKTIHVKNSTRTLVSLELEPWTTYCLRVQIFSSTIGVEGQFSEVVCKMTKGPIPRWQIGVTFIISLVVIFGVTLGCLFCIYCTYRCIKYAFFPPHILPEHLQEYFSEPTQNAFIELAPEEDAEECCDQLKVIFKNENLSTYSSSLTLPNTGNEISDDHGQTSTDSGQFSNEGSSNSNSSEESEGSVLTRLDLQSSTGSFYD</sequence>
<dbReference type="EMBL" id="BEZZ01000652">
    <property type="protein sequence ID" value="GCC34980.1"/>
    <property type="molecule type" value="Genomic_DNA"/>
</dbReference>
<comment type="caution">
    <text evidence="6">The sequence shown here is derived from an EMBL/GenBank/DDBJ whole genome shotgun (WGS) entry which is preliminary data.</text>
</comment>
<dbReference type="InterPro" id="IPR050650">
    <property type="entry name" value="Type-II_Cytokine-TF_Rcpt"/>
</dbReference>
<dbReference type="InterPro" id="IPR015373">
    <property type="entry name" value="Interferon/interleukin_rcp_dom"/>
</dbReference>
<dbReference type="SUPFAM" id="SSF49265">
    <property type="entry name" value="Fibronectin type III"/>
    <property type="match status" value="2"/>
</dbReference>
<organism evidence="6 7">
    <name type="scientific">Chiloscyllium punctatum</name>
    <name type="common">Brownbanded bambooshark</name>
    <name type="synonym">Hemiscyllium punctatum</name>
    <dbReference type="NCBI Taxonomy" id="137246"/>
    <lineage>
        <taxon>Eukaryota</taxon>
        <taxon>Metazoa</taxon>
        <taxon>Chordata</taxon>
        <taxon>Craniata</taxon>
        <taxon>Vertebrata</taxon>
        <taxon>Chondrichthyes</taxon>
        <taxon>Elasmobranchii</taxon>
        <taxon>Galeomorphii</taxon>
        <taxon>Galeoidea</taxon>
        <taxon>Orectolobiformes</taxon>
        <taxon>Hemiscylliidae</taxon>
        <taxon>Chiloscyllium</taxon>
    </lineage>
</organism>
<accession>A0A401SX84</accession>
<dbReference type="InterPro" id="IPR013783">
    <property type="entry name" value="Ig-like_fold"/>
</dbReference>
<evidence type="ECO:0008006" key="8">
    <source>
        <dbReference type="Google" id="ProtNLM"/>
    </source>
</evidence>
<keyword evidence="7" id="KW-1185">Reference proteome</keyword>
<dbReference type="Pfam" id="PF01108">
    <property type="entry name" value="Tissue_fac"/>
    <property type="match status" value="1"/>
</dbReference>
<dbReference type="Proteomes" id="UP000287033">
    <property type="component" value="Unassembled WGS sequence"/>
</dbReference>
<dbReference type="Gene3D" id="2.60.40.10">
    <property type="entry name" value="Immunoglobulins"/>
    <property type="match status" value="2"/>
</dbReference>
<keyword evidence="2" id="KW-0812">Transmembrane</keyword>
<evidence type="ECO:0000256" key="3">
    <source>
        <dbReference type="SAM" id="SignalP"/>
    </source>
</evidence>
<keyword evidence="2" id="KW-0472">Membrane</keyword>
<evidence type="ECO:0000313" key="6">
    <source>
        <dbReference type="EMBL" id="GCC34980.1"/>
    </source>
</evidence>
<dbReference type="GO" id="GO:0004896">
    <property type="term" value="F:cytokine receptor activity"/>
    <property type="evidence" value="ECO:0007669"/>
    <property type="project" value="TreeGrafter"/>
</dbReference>
<name>A0A401SX84_CHIPU</name>
<dbReference type="Pfam" id="PF09294">
    <property type="entry name" value="Interfer-bind"/>
    <property type="match status" value="1"/>
</dbReference>
<dbReference type="InterPro" id="IPR036116">
    <property type="entry name" value="FN3_sf"/>
</dbReference>
<keyword evidence="3" id="KW-0732">Signal</keyword>
<proteinExistence type="predicted"/>
<protein>
    <recommendedName>
        <fullName evidence="8">Fibronectin type-III domain-containing protein</fullName>
    </recommendedName>
</protein>
<dbReference type="STRING" id="137246.A0A401SX84"/>
<feature type="transmembrane region" description="Helical" evidence="2">
    <location>
        <begin position="240"/>
        <end position="268"/>
    </location>
</feature>
<feature type="signal peptide" evidence="3">
    <location>
        <begin position="1"/>
        <end position="23"/>
    </location>
</feature>
<evidence type="ECO:0000313" key="7">
    <source>
        <dbReference type="Proteomes" id="UP000287033"/>
    </source>
</evidence>
<dbReference type="PANTHER" id="PTHR20859">
    <property type="entry name" value="INTERFERON/INTERLEUKIN RECEPTOR"/>
    <property type="match status" value="1"/>
</dbReference>
<evidence type="ECO:0000259" key="4">
    <source>
        <dbReference type="Pfam" id="PF01108"/>
    </source>
</evidence>
<feature type="region of interest" description="Disordered" evidence="1">
    <location>
        <begin position="333"/>
        <end position="385"/>
    </location>
</feature>
<dbReference type="GO" id="GO:0005886">
    <property type="term" value="C:plasma membrane"/>
    <property type="evidence" value="ECO:0007669"/>
    <property type="project" value="TreeGrafter"/>
</dbReference>
<gene>
    <name evidence="6" type="ORF">chiPu_0013458</name>
</gene>
<dbReference type="OrthoDB" id="9944680at2759"/>
<dbReference type="AlphaFoldDB" id="A0A401SX84"/>
<evidence type="ECO:0000259" key="5">
    <source>
        <dbReference type="Pfam" id="PF09294"/>
    </source>
</evidence>
<feature type="domain" description="Fibronectin type-III" evidence="4">
    <location>
        <begin position="12"/>
        <end position="123"/>
    </location>
</feature>
<dbReference type="InterPro" id="IPR003961">
    <property type="entry name" value="FN3_dom"/>
</dbReference>
<feature type="chain" id="PRO_5019234262" description="Fibronectin type-III domain-containing protein" evidence="3">
    <location>
        <begin position="24"/>
        <end position="385"/>
    </location>
</feature>
<keyword evidence="2" id="KW-1133">Transmembrane helix</keyword>
<dbReference type="OMA" id="CERTIHT"/>
<evidence type="ECO:0000256" key="1">
    <source>
        <dbReference type="SAM" id="MobiDB-lite"/>
    </source>
</evidence>
<dbReference type="PANTHER" id="PTHR20859:SF46">
    <property type="entry name" value="INTERFERON GAMMA RECEPTOR 2"/>
    <property type="match status" value="1"/>
</dbReference>
<feature type="domain" description="Interferon/interleukin receptor" evidence="5">
    <location>
        <begin position="136"/>
        <end position="233"/>
    </location>
</feature>